<feature type="transmembrane region" description="Helical" evidence="1">
    <location>
        <begin position="29"/>
        <end position="54"/>
    </location>
</feature>
<evidence type="ECO:0000256" key="1">
    <source>
        <dbReference type="SAM" id="Phobius"/>
    </source>
</evidence>
<dbReference type="Proteomes" id="UP001589833">
    <property type="component" value="Unassembled WGS sequence"/>
</dbReference>
<keyword evidence="1" id="KW-0472">Membrane</keyword>
<evidence type="ECO:0000313" key="2">
    <source>
        <dbReference type="EMBL" id="MFC0562083.1"/>
    </source>
</evidence>
<protein>
    <submittedName>
        <fullName evidence="2">Uncharacterized protein</fullName>
    </submittedName>
</protein>
<name>A0ABV6NPP4_9BACI</name>
<dbReference type="RefSeq" id="WP_273844419.1">
    <property type="nucleotide sequence ID" value="NZ_JAQQWT010000009.1"/>
</dbReference>
<gene>
    <name evidence="2" type="ORF">ACFFH4_24745</name>
</gene>
<keyword evidence="1" id="KW-0812">Transmembrane</keyword>
<organism evidence="2 3">
    <name type="scientific">Halalkalibacter alkalisediminis</name>
    <dbReference type="NCBI Taxonomy" id="935616"/>
    <lineage>
        <taxon>Bacteria</taxon>
        <taxon>Bacillati</taxon>
        <taxon>Bacillota</taxon>
        <taxon>Bacilli</taxon>
        <taxon>Bacillales</taxon>
        <taxon>Bacillaceae</taxon>
        <taxon>Halalkalibacter</taxon>
    </lineage>
</organism>
<proteinExistence type="predicted"/>
<accession>A0ABV6NPP4</accession>
<comment type="caution">
    <text evidence="2">The sequence shown here is derived from an EMBL/GenBank/DDBJ whole genome shotgun (WGS) entry which is preliminary data.</text>
</comment>
<evidence type="ECO:0000313" key="3">
    <source>
        <dbReference type="Proteomes" id="UP001589833"/>
    </source>
</evidence>
<reference evidence="2 3" key="1">
    <citation type="submission" date="2024-09" db="EMBL/GenBank/DDBJ databases">
        <authorList>
            <person name="Sun Q."/>
            <person name="Mori K."/>
        </authorList>
    </citation>
    <scope>NUCLEOTIDE SEQUENCE [LARGE SCALE GENOMIC DNA]</scope>
    <source>
        <strain evidence="2 3">NCAIM B.02301</strain>
    </source>
</reference>
<dbReference type="EMBL" id="JBHLTR010000102">
    <property type="protein sequence ID" value="MFC0562083.1"/>
    <property type="molecule type" value="Genomic_DNA"/>
</dbReference>
<keyword evidence="3" id="KW-1185">Reference proteome</keyword>
<keyword evidence="1" id="KW-1133">Transmembrane helix</keyword>
<sequence>MKSKPNLSSGSVRQKVIIDTLSRSTGQKVFLLIQAYPFVIIGSIVTVMHDFLLINIEANSISEIQNGTVHVKIEDIEAFYIEEAGPKIR</sequence>